<dbReference type="EC" id="2.7.11.1" evidence="1"/>
<dbReference type="Proteomes" id="UP000192501">
    <property type="component" value="Unassembled WGS sequence"/>
</dbReference>
<gene>
    <name evidence="3" type="primary">KC1</name>
    <name evidence="4" type="ORF">A0H76_1251</name>
    <name evidence="3" type="ORF">HERIO_983</name>
</gene>
<dbReference type="Pfam" id="PF00069">
    <property type="entry name" value="Pkinase"/>
    <property type="match status" value="1"/>
</dbReference>
<dbReference type="AlphaFoldDB" id="A0A1X0QBR5"/>
<evidence type="ECO:0000313" key="5">
    <source>
        <dbReference type="Proteomes" id="UP000192356"/>
    </source>
</evidence>
<dbReference type="InterPro" id="IPR008271">
    <property type="entry name" value="Ser/Thr_kinase_AS"/>
</dbReference>
<dbReference type="InterPro" id="IPR050235">
    <property type="entry name" value="CK1_Ser-Thr_kinase"/>
</dbReference>
<dbReference type="PANTHER" id="PTHR11909">
    <property type="entry name" value="CASEIN KINASE-RELATED"/>
    <property type="match status" value="1"/>
</dbReference>
<dbReference type="InterPro" id="IPR000719">
    <property type="entry name" value="Prot_kinase_dom"/>
</dbReference>
<reference evidence="5 6" key="1">
    <citation type="journal article" date="2017" name="Environ. Microbiol.">
        <title>Decay of the glycolytic pathway and adaptation to intranuclear parasitism within Enterocytozoonidae microsporidia.</title>
        <authorList>
            <person name="Wiredu Boakye D."/>
            <person name="Jaroenlak P."/>
            <person name="Prachumwat A."/>
            <person name="Williams T.A."/>
            <person name="Bateman K.S."/>
            <person name="Itsathitphaisarn O."/>
            <person name="Sritunyalucksana K."/>
            <person name="Paszkiewicz K.H."/>
            <person name="Moore K.A."/>
            <person name="Stentiford G.D."/>
            <person name="Williams B.A."/>
        </authorList>
    </citation>
    <scope>NUCLEOTIDE SEQUENCE [LARGE SCALE GENOMIC DNA]</scope>
    <source>
        <strain evidence="6">canceri</strain>
        <strain evidence="4">Canceri</strain>
        <strain evidence="3 5">GB1</strain>
    </source>
</reference>
<dbReference type="OrthoDB" id="5800476at2759"/>
<evidence type="ECO:0000259" key="2">
    <source>
        <dbReference type="PROSITE" id="PS50011"/>
    </source>
</evidence>
<dbReference type="GO" id="GO:0004674">
    <property type="term" value="F:protein serine/threonine kinase activity"/>
    <property type="evidence" value="ECO:0007669"/>
    <property type="project" value="UniProtKB-EC"/>
</dbReference>
<comment type="caution">
    <text evidence="3">The sequence shown here is derived from an EMBL/GenBank/DDBJ whole genome shotgun (WGS) entry which is preliminary data.</text>
</comment>
<dbReference type="InterPro" id="IPR011009">
    <property type="entry name" value="Kinase-like_dom_sf"/>
</dbReference>
<proteinExistence type="predicted"/>
<evidence type="ECO:0000313" key="6">
    <source>
        <dbReference type="Proteomes" id="UP000192501"/>
    </source>
</evidence>
<dbReference type="VEuPathDB" id="MicrosporidiaDB:A0H76_1251"/>
<feature type="domain" description="Protein kinase" evidence="2">
    <location>
        <begin position="9"/>
        <end position="268"/>
    </location>
</feature>
<protein>
    <recommendedName>
        <fullName evidence="1">non-specific serine/threonine protein kinase</fullName>
        <ecNumber evidence="1">2.7.11.1</ecNumber>
    </recommendedName>
</protein>
<evidence type="ECO:0000313" key="3">
    <source>
        <dbReference type="EMBL" id="ORD97135.1"/>
    </source>
</evidence>
<dbReference type="SUPFAM" id="SSF56112">
    <property type="entry name" value="Protein kinase-like (PK-like)"/>
    <property type="match status" value="1"/>
</dbReference>
<dbReference type="PROSITE" id="PS00108">
    <property type="entry name" value="PROTEIN_KINASE_ST"/>
    <property type="match status" value="1"/>
</dbReference>
<dbReference type="Gene3D" id="1.10.510.10">
    <property type="entry name" value="Transferase(Phosphotransferase) domain 1"/>
    <property type="match status" value="1"/>
</dbReference>
<keyword evidence="5" id="KW-1185">Reference proteome</keyword>
<dbReference type="VEuPathDB" id="MicrosporidiaDB:HERIO_983"/>
<evidence type="ECO:0000256" key="1">
    <source>
        <dbReference type="ARBA" id="ARBA00012513"/>
    </source>
</evidence>
<name>A0A1X0QBR5_9MICR</name>
<dbReference type="EMBL" id="LVKB01000039">
    <property type="protein sequence ID" value="ORD97135.1"/>
    <property type="molecule type" value="Genomic_DNA"/>
</dbReference>
<dbReference type="GO" id="GO:0005524">
    <property type="term" value="F:ATP binding"/>
    <property type="evidence" value="ECO:0007669"/>
    <property type="project" value="InterPro"/>
</dbReference>
<dbReference type="Proteomes" id="UP000192356">
    <property type="component" value="Unassembled WGS sequence"/>
</dbReference>
<organism evidence="3 5">
    <name type="scientific">Hepatospora eriocheir</name>
    <dbReference type="NCBI Taxonomy" id="1081669"/>
    <lineage>
        <taxon>Eukaryota</taxon>
        <taxon>Fungi</taxon>
        <taxon>Fungi incertae sedis</taxon>
        <taxon>Microsporidia</taxon>
        <taxon>Hepatosporidae</taxon>
        <taxon>Hepatospora</taxon>
    </lineage>
</organism>
<dbReference type="SMART" id="SM00220">
    <property type="entry name" value="S_TKc"/>
    <property type="match status" value="1"/>
</dbReference>
<dbReference type="PROSITE" id="PS50011">
    <property type="entry name" value="PROTEIN_KINASE_DOM"/>
    <property type="match status" value="1"/>
</dbReference>
<evidence type="ECO:0000313" key="4">
    <source>
        <dbReference type="EMBL" id="ORD99195.1"/>
    </source>
</evidence>
<dbReference type="EMBL" id="LTAI01000269">
    <property type="protein sequence ID" value="ORD99195.1"/>
    <property type="molecule type" value="Genomic_DNA"/>
</dbReference>
<accession>A0A1X0QBR5</accession>
<sequence length="318" mass="37010">MEIIKKGNYVLCSRISEGSHGIVFKIRYNKGTKKLYYAMKVPKSDNVHREYLNNEISILRNIEHPNIVKLVDYEIDNYLILELFKTNCFYLKNPSLSLLKMIALSILDGLEHLHLECKMVYRDLKPENILLYSNFDKDKKVALCDFGLSSRFTNSQINRVGRFLHGTPRYASINCHLGKCVSYTDDLENLIYVIFYLHKGSLPWQAYESVSTTFLNNNILIAKQTISAYELTTNSILANIYDYIVRVNSDRNLYIKTNANPEELKKFYFNIRNLLNVLDEKVLSSSIINETPQEVPIRPVNRFRKFLKTAKKFLCCGQ</sequence>